<reference evidence="2" key="1">
    <citation type="submission" date="2022-11" db="UniProtKB">
        <authorList>
            <consortium name="WormBaseParasite"/>
        </authorList>
    </citation>
    <scope>IDENTIFICATION</scope>
</reference>
<dbReference type="Proteomes" id="UP000887565">
    <property type="component" value="Unplaced"/>
</dbReference>
<dbReference type="AlphaFoldDB" id="A0A915KXJ8"/>
<organism evidence="1 2">
    <name type="scientific">Romanomermis culicivorax</name>
    <name type="common">Nematode worm</name>
    <dbReference type="NCBI Taxonomy" id="13658"/>
    <lineage>
        <taxon>Eukaryota</taxon>
        <taxon>Metazoa</taxon>
        <taxon>Ecdysozoa</taxon>
        <taxon>Nematoda</taxon>
        <taxon>Enoplea</taxon>
        <taxon>Dorylaimia</taxon>
        <taxon>Mermithida</taxon>
        <taxon>Mermithoidea</taxon>
        <taxon>Mermithidae</taxon>
        <taxon>Romanomermis</taxon>
    </lineage>
</organism>
<proteinExistence type="predicted"/>
<accession>A0A915KXJ8</accession>
<keyword evidence="1" id="KW-1185">Reference proteome</keyword>
<dbReference type="WBParaSite" id="nRc.2.0.1.t42899-RA">
    <property type="protein sequence ID" value="nRc.2.0.1.t42899-RA"/>
    <property type="gene ID" value="nRc.2.0.1.g42899"/>
</dbReference>
<evidence type="ECO:0000313" key="1">
    <source>
        <dbReference type="Proteomes" id="UP000887565"/>
    </source>
</evidence>
<protein>
    <submittedName>
        <fullName evidence="2">Uncharacterized protein</fullName>
    </submittedName>
</protein>
<sequence length="71" mass="7884">MSKQPSRLVVPPPDTTEQMAQLPPIATQDKLDLMVDKLDLMVAQMGKMMVILGKCRTKSSNNNKKIADLET</sequence>
<name>A0A915KXJ8_ROMCU</name>
<evidence type="ECO:0000313" key="2">
    <source>
        <dbReference type="WBParaSite" id="nRc.2.0.1.t42899-RA"/>
    </source>
</evidence>